<dbReference type="Pfam" id="PF07002">
    <property type="entry name" value="Copine"/>
    <property type="match status" value="1"/>
</dbReference>
<evidence type="ECO:0000259" key="1">
    <source>
        <dbReference type="Pfam" id="PF07002"/>
    </source>
</evidence>
<reference evidence="2" key="1">
    <citation type="submission" date="2023-06" db="EMBL/GenBank/DDBJ databases">
        <authorList>
            <person name="Kurt Z."/>
        </authorList>
    </citation>
    <scope>NUCLEOTIDE SEQUENCE</scope>
</reference>
<proteinExistence type="predicted"/>
<dbReference type="GO" id="GO:0004842">
    <property type="term" value="F:ubiquitin-protein transferase activity"/>
    <property type="evidence" value="ECO:0007669"/>
    <property type="project" value="TreeGrafter"/>
</dbReference>
<evidence type="ECO:0000313" key="2">
    <source>
        <dbReference type="EMBL" id="CAI9970192.1"/>
    </source>
</evidence>
<sequence length="250" mass="28408">MKLSFQYLFKKKPKKPEDLQNIINTDKFSSFDSIVKAVHKTGIQIENLIFGIDFTNSNEFSGTVKYNSSMHSGSSPYKKCLMQLKSCFNQLKVKKVFAYRFGCSETTDERVLPLSDEAQVISIDEVIRAYDKAVKSVELSGPTSYQPMFQEAMKIANQQMTLLIILTDGDIQNKQRDLQAIIELSKFPIACCAIGFGDGPFDTMEEFDDMIGRKFDNFQFAEYDDGMDVGLDVFQELSTQMEDARLLGYL</sequence>
<organism evidence="2">
    <name type="scientific">Hexamita inflata</name>
    <dbReference type="NCBI Taxonomy" id="28002"/>
    <lineage>
        <taxon>Eukaryota</taxon>
        <taxon>Metamonada</taxon>
        <taxon>Diplomonadida</taxon>
        <taxon>Hexamitidae</taxon>
        <taxon>Hexamitinae</taxon>
        <taxon>Hexamita</taxon>
    </lineage>
</organism>
<dbReference type="GO" id="GO:0005634">
    <property type="term" value="C:nucleus"/>
    <property type="evidence" value="ECO:0007669"/>
    <property type="project" value="TreeGrafter"/>
</dbReference>
<evidence type="ECO:0000313" key="4">
    <source>
        <dbReference type="Proteomes" id="UP001642409"/>
    </source>
</evidence>
<gene>
    <name evidence="3" type="ORF">HINF_LOCUS21818</name>
    <name evidence="2" type="ORF">HINF_LOCUS57837</name>
</gene>
<accession>A0AA86R695</accession>
<dbReference type="Gene3D" id="3.40.50.410">
    <property type="entry name" value="von Willebrand factor, type A domain"/>
    <property type="match status" value="1"/>
</dbReference>
<evidence type="ECO:0000313" key="3">
    <source>
        <dbReference type="EMBL" id="CAL6009884.1"/>
    </source>
</evidence>
<keyword evidence="4" id="KW-1185">Reference proteome</keyword>
<dbReference type="EMBL" id="CATOUU010001068">
    <property type="protein sequence ID" value="CAI9970192.1"/>
    <property type="molecule type" value="Genomic_DNA"/>
</dbReference>
<dbReference type="GO" id="GO:0016567">
    <property type="term" value="P:protein ubiquitination"/>
    <property type="evidence" value="ECO:0007669"/>
    <property type="project" value="TreeGrafter"/>
</dbReference>
<reference evidence="3 4" key="2">
    <citation type="submission" date="2024-07" db="EMBL/GenBank/DDBJ databases">
        <authorList>
            <person name="Akdeniz Z."/>
        </authorList>
    </citation>
    <scope>NUCLEOTIDE SEQUENCE [LARGE SCALE GENOMIC DNA]</scope>
</reference>
<dbReference type="PANTHER" id="PTHR45751:SF11">
    <property type="entry name" value="COPINE FAMILY PROTEIN 2"/>
    <property type="match status" value="1"/>
</dbReference>
<comment type="caution">
    <text evidence="2">The sequence shown here is derived from an EMBL/GenBank/DDBJ whole genome shotgun (WGS) entry which is preliminary data.</text>
</comment>
<dbReference type="PANTHER" id="PTHR45751">
    <property type="entry name" value="COPINE FAMILY PROTEIN 1"/>
    <property type="match status" value="1"/>
</dbReference>
<dbReference type="InterPro" id="IPR010734">
    <property type="entry name" value="Copine_C"/>
</dbReference>
<dbReference type="AlphaFoldDB" id="A0AA86R695"/>
<dbReference type="Proteomes" id="UP001642409">
    <property type="component" value="Unassembled WGS sequence"/>
</dbReference>
<dbReference type="InterPro" id="IPR036465">
    <property type="entry name" value="vWFA_dom_sf"/>
</dbReference>
<feature type="domain" description="Copine C-terminal" evidence="1">
    <location>
        <begin position="73"/>
        <end position="228"/>
    </location>
</feature>
<name>A0AA86R695_9EUKA</name>
<dbReference type="EMBL" id="CAXDID020000060">
    <property type="protein sequence ID" value="CAL6009884.1"/>
    <property type="molecule type" value="Genomic_DNA"/>
</dbReference>
<protein>
    <submittedName>
        <fullName evidence="2">Copine I</fullName>
    </submittedName>
    <submittedName>
        <fullName evidence="3">Copine_I</fullName>
    </submittedName>
</protein>
<dbReference type="SUPFAM" id="SSF53300">
    <property type="entry name" value="vWA-like"/>
    <property type="match status" value="1"/>
</dbReference>
<dbReference type="InterPro" id="IPR052079">
    <property type="entry name" value="E3_ligase/Copine_domain"/>
</dbReference>